<keyword evidence="1" id="KW-1133">Transmembrane helix</keyword>
<keyword evidence="1" id="KW-0472">Membrane</keyword>
<dbReference type="PROSITE" id="PS51257">
    <property type="entry name" value="PROKAR_LIPOPROTEIN"/>
    <property type="match status" value="1"/>
</dbReference>
<proteinExistence type="evidence at transcript level"/>
<evidence type="ECO:0000256" key="2">
    <source>
        <dbReference type="SAM" id="SignalP"/>
    </source>
</evidence>
<dbReference type="AlphaFoldDB" id="A0A0C9RW98"/>
<accession>A0A0C9RW98</accession>
<protein>
    <recommendedName>
        <fullName evidence="4">Secreted protein</fullName>
    </recommendedName>
</protein>
<keyword evidence="2" id="KW-0732">Signal</keyword>
<keyword evidence="1" id="KW-0812">Transmembrane</keyword>
<evidence type="ECO:0008006" key="4">
    <source>
        <dbReference type="Google" id="ProtNLM"/>
    </source>
</evidence>
<evidence type="ECO:0000313" key="3">
    <source>
        <dbReference type="EMBL" id="JAG91856.1"/>
    </source>
</evidence>
<feature type="chain" id="PRO_5002219327" description="Secreted protein" evidence="2">
    <location>
        <begin position="20"/>
        <end position="112"/>
    </location>
</feature>
<name>A0A0C9RW98_AMBAM</name>
<feature type="transmembrane region" description="Helical" evidence="1">
    <location>
        <begin position="82"/>
        <end position="108"/>
    </location>
</feature>
<feature type="signal peptide" evidence="2">
    <location>
        <begin position="1"/>
        <end position="19"/>
    </location>
</feature>
<evidence type="ECO:0000256" key="1">
    <source>
        <dbReference type="SAM" id="Phobius"/>
    </source>
</evidence>
<organism evidence="3">
    <name type="scientific">Amblyomma americanum</name>
    <name type="common">Lone star tick</name>
    <dbReference type="NCBI Taxonomy" id="6943"/>
    <lineage>
        <taxon>Eukaryota</taxon>
        <taxon>Metazoa</taxon>
        <taxon>Ecdysozoa</taxon>
        <taxon>Arthropoda</taxon>
        <taxon>Chelicerata</taxon>
        <taxon>Arachnida</taxon>
        <taxon>Acari</taxon>
        <taxon>Parasitiformes</taxon>
        <taxon>Ixodida</taxon>
        <taxon>Ixodoidea</taxon>
        <taxon>Ixodidae</taxon>
        <taxon>Amblyomminae</taxon>
        <taxon>Amblyomma</taxon>
    </lineage>
</organism>
<dbReference type="EMBL" id="GBZX01000884">
    <property type="protein sequence ID" value="JAG91856.1"/>
    <property type="molecule type" value="mRNA"/>
</dbReference>
<sequence>MSAPLRLTCCNLFVGAATAGGCRKIVSACLVFLEQHTSTWHMAFQHSGAIMICHSGTLTLWWKNSGIMFFDRGFCELCELFLAVGAFVGHVFVNCFLISCILSLIYWLDTLI</sequence>
<reference evidence="3" key="1">
    <citation type="journal article" date="2015" name="PLoS ONE">
        <title>An Insight into the Sialome of the Lone Star Tick, Amblyomma americanum, with a Glimpse on Its Time Dependent Gene Expression.</title>
        <authorList>
            <person name="Karim S."/>
            <person name="Ribeiro J.M."/>
        </authorList>
    </citation>
    <scope>NUCLEOTIDE SEQUENCE</scope>
    <source>
        <tissue evidence="3">Salivary gland</tissue>
    </source>
</reference>